<organism evidence="3">
    <name type="scientific">viral metagenome</name>
    <dbReference type="NCBI Taxonomy" id="1070528"/>
    <lineage>
        <taxon>unclassified sequences</taxon>
        <taxon>metagenomes</taxon>
        <taxon>organismal metagenomes</taxon>
    </lineage>
</organism>
<protein>
    <recommendedName>
        <fullName evidence="2">Chromo domain-containing protein</fullName>
    </recommendedName>
</protein>
<feature type="region of interest" description="Disordered" evidence="1">
    <location>
        <begin position="152"/>
        <end position="197"/>
    </location>
</feature>
<dbReference type="AlphaFoldDB" id="A0A6C0C2U7"/>
<feature type="compositionally biased region" description="Basic residues" evidence="1">
    <location>
        <begin position="159"/>
        <end position="197"/>
    </location>
</feature>
<evidence type="ECO:0000256" key="1">
    <source>
        <dbReference type="SAM" id="MobiDB-lite"/>
    </source>
</evidence>
<evidence type="ECO:0000259" key="2">
    <source>
        <dbReference type="PROSITE" id="PS50013"/>
    </source>
</evidence>
<dbReference type="InterPro" id="IPR016197">
    <property type="entry name" value="Chromo-like_dom_sf"/>
</dbReference>
<dbReference type="SMART" id="SM00298">
    <property type="entry name" value="CHROMO"/>
    <property type="match status" value="1"/>
</dbReference>
<proteinExistence type="predicted"/>
<dbReference type="SUPFAM" id="SSF54160">
    <property type="entry name" value="Chromo domain-like"/>
    <property type="match status" value="1"/>
</dbReference>
<dbReference type="Pfam" id="PF00385">
    <property type="entry name" value="Chromo"/>
    <property type="match status" value="1"/>
</dbReference>
<reference evidence="3" key="1">
    <citation type="journal article" date="2020" name="Nature">
        <title>Giant virus diversity and host interactions through global metagenomics.</title>
        <authorList>
            <person name="Schulz F."/>
            <person name="Roux S."/>
            <person name="Paez-Espino D."/>
            <person name="Jungbluth S."/>
            <person name="Walsh D.A."/>
            <person name="Denef V.J."/>
            <person name="McMahon K.D."/>
            <person name="Konstantinidis K.T."/>
            <person name="Eloe-Fadrosh E.A."/>
            <person name="Kyrpides N.C."/>
            <person name="Woyke T."/>
        </authorList>
    </citation>
    <scope>NUCLEOTIDE SEQUENCE</scope>
    <source>
        <strain evidence="3">GVMAG-M-3300020185-18</strain>
    </source>
</reference>
<feature type="domain" description="Chromo" evidence="2">
    <location>
        <begin position="29"/>
        <end position="94"/>
    </location>
</feature>
<accession>A0A6C0C2U7</accession>
<name>A0A6C0C2U7_9ZZZZ</name>
<dbReference type="EMBL" id="MN739316">
    <property type="protein sequence ID" value="QHS98431.1"/>
    <property type="molecule type" value="Genomic_DNA"/>
</dbReference>
<dbReference type="PROSITE" id="PS50013">
    <property type="entry name" value="CHROMO_2"/>
    <property type="match status" value="1"/>
</dbReference>
<dbReference type="InterPro" id="IPR023780">
    <property type="entry name" value="Chromo_domain"/>
</dbReference>
<dbReference type="Gene3D" id="2.40.50.40">
    <property type="match status" value="1"/>
</dbReference>
<evidence type="ECO:0000313" key="3">
    <source>
        <dbReference type="EMBL" id="QHS98431.1"/>
    </source>
</evidence>
<sequence length="197" mass="23516">MSSAVVEDDPMPEEWSEFLEGINFNENNEKIYKILAMVNEKGRGKEYLVWWKGKPFEESTWISITHLKKFYTEEAPLKINEFKSKEAFKAKLESASRLGEEEKWKFLENASLDDTKAYKPSIFEQRADTDSDDGLGKMPELNDKEFDTLMRIEGNWGGRKSRKKKRKSRKKKRKTRKKKRKTRKKRRKTRKKKRKGR</sequence>
<dbReference type="InterPro" id="IPR000953">
    <property type="entry name" value="Chromo/chromo_shadow_dom"/>
</dbReference>
<feature type="region of interest" description="Disordered" evidence="1">
    <location>
        <begin position="123"/>
        <end position="142"/>
    </location>
</feature>